<feature type="transmembrane region" description="Helical" evidence="1">
    <location>
        <begin position="31"/>
        <end position="48"/>
    </location>
</feature>
<dbReference type="PANTHER" id="PTHR42109">
    <property type="entry name" value="UNPLACED GENOMIC SCAFFOLD UM_SCAF_CONTIG_1.265, WHOLE GENOME SHOTGUN SEQUENCE"/>
    <property type="match status" value="1"/>
</dbReference>
<evidence type="ECO:0000313" key="3">
    <source>
        <dbReference type="Proteomes" id="UP000078576"/>
    </source>
</evidence>
<dbReference type="AlphaFoldDB" id="A0A194UXB4"/>
<dbReference type="EMBL" id="KN714688">
    <property type="protein sequence ID" value="KUI56372.1"/>
    <property type="molecule type" value="Genomic_DNA"/>
</dbReference>
<keyword evidence="1" id="KW-1133">Transmembrane helix</keyword>
<name>A0A194UXB4_CYTMA</name>
<dbReference type="OrthoDB" id="2560628at2759"/>
<proteinExistence type="predicted"/>
<organism evidence="2 3">
    <name type="scientific">Cytospora mali</name>
    <name type="common">Apple Valsa canker fungus</name>
    <name type="synonym">Valsa mali</name>
    <dbReference type="NCBI Taxonomy" id="578113"/>
    <lineage>
        <taxon>Eukaryota</taxon>
        <taxon>Fungi</taxon>
        <taxon>Dikarya</taxon>
        <taxon>Ascomycota</taxon>
        <taxon>Pezizomycotina</taxon>
        <taxon>Sordariomycetes</taxon>
        <taxon>Sordariomycetidae</taxon>
        <taxon>Diaporthales</taxon>
        <taxon>Cytosporaceae</taxon>
        <taxon>Cytospora</taxon>
    </lineage>
</organism>
<gene>
    <name evidence="2" type="ORF">VP1G_03756</name>
</gene>
<reference evidence="3" key="1">
    <citation type="submission" date="2014-12" db="EMBL/GenBank/DDBJ databases">
        <title>Genome Sequence of Valsa Canker Pathogens Uncovers a Specific Adaption of Colonization on Woody Bark.</title>
        <authorList>
            <person name="Yin Z."/>
            <person name="Liu H."/>
            <person name="Gao X."/>
            <person name="Li Z."/>
            <person name="Song N."/>
            <person name="Ke X."/>
            <person name="Dai Q."/>
            <person name="Wu Y."/>
            <person name="Sun Y."/>
            <person name="Xu J.-R."/>
            <person name="Kang Z.K."/>
            <person name="Wang L."/>
            <person name="Huang L."/>
        </authorList>
    </citation>
    <scope>NUCLEOTIDE SEQUENCE [LARGE SCALE GENOMIC DNA]</scope>
    <source>
        <strain evidence="3">SXYL134</strain>
    </source>
</reference>
<dbReference type="Proteomes" id="UP000078576">
    <property type="component" value="Unassembled WGS sequence"/>
</dbReference>
<keyword evidence="1" id="KW-0472">Membrane</keyword>
<feature type="transmembrane region" description="Helical" evidence="1">
    <location>
        <begin position="7"/>
        <end position="25"/>
    </location>
</feature>
<keyword evidence="3" id="KW-1185">Reference proteome</keyword>
<accession>A0A194UXB4</accession>
<protein>
    <submittedName>
        <fullName evidence="2">Uncharacterized protein</fullName>
    </submittedName>
</protein>
<sequence>MAKENLAFLIIYALLFLATVIILFLHGLDRLAWLGWGYLAVFCGLKIASNALQLTSTGTAAAVLICSIALVFLTLAVAFVLRAALSYACTPSERPPRHKTFDLELATGPPNLPNPGRAGSHAGAGAMVLVLSTILVCAVALLGYNDLRRPEGHPQRPQRRERLGRRLVLADALAGLFLAVRIGGGLHWFFGQGPESNPVTGRLARRLALGTLPEVLAALALVVGGVVTWNIARW</sequence>
<evidence type="ECO:0000313" key="2">
    <source>
        <dbReference type="EMBL" id="KUI56372.1"/>
    </source>
</evidence>
<feature type="transmembrane region" description="Helical" evidence="1">
    <location>
        <begin position="122"/>
        <end position="147"/>
    </location>
</feature>
<dbReference type="PANTHER" id="PTHR42109:SF2">
    <property type="entry name" value="INTEGRAL MEMBRANE PROTEIN"/>
    <property type="match status" value="1"/>
</dbReference>
<feature type="transmembrane region" description="Helical" evidence="1">
    <location>
        <begin position="168"/>
        <end position="190"/>
    </location>
</feature>
<keyword evidence="1" id="KW-0812">Transmembrane</keyword>
<feature type="transmembrane region" description="Helical" evidence="1">
    <location>
        <begin position="60"/>
        <end position="85"/>
    </location>
</feature>
<feature type="transmembrane region" description="Helical" evidence="1">
    <location>
        <begin position="210"/>
        <end position="232"/>
    </location>
</feature>
<evidence type="ECO:0000256" key="1">
    <source>
        <dbReference type="SAM" id="Phobius"/>
    </source>
</evidence>